<accession>M3Z1D8</accession>
<proteinExistence type="predicted"/>
<reference evidence="1" key="1">
    <citation type="submission" date="2024-06" db="UniProtKB">
        <authorList>
            <consortium name="Ensembl"/>
        </authorList>
    </citation>
    <scope>IDENTIFICATION</scope>
</reference>
<dbReference type="HOGENOM" id="CLU_3302124_0_0_1"/>
<protein>
    <submittedName>
        <fullName evidence="1">Uncharacterized protein</fullName>
    </submittedName>
</protein>
<dbReference type="AlphaFoldDB" id="M3Z1D8"/>
<dbReference type="SUPFAM" id="SSF47266">
    <property type="entry name" value="4-helical cytokines"/>
    <property type="match status" value="1"/>
</dbReference>
<evidence type="ECO:0000313" key="1">
    <source>
        <dbReference type="Ensembl" id="ENSMPUP00000017400.1"/>
    </source>
</evidence>
<dbReference type="InterPro" id="IPR009079">
    <property type="entry name" value="4_helix_cytokine-like_core"/>
</dbReference>
<organism evidence="1">
    <name type="scientific">Mustela putorius furo</name>
    <name type="common">European domestic ferret</name>
    <name type="synonym">Mustela furo</name>
    <dbReference type="NCBI Taxonomy" id="9669"/>
    <lineage>
        <taxon>Eukaryota</taxon>
        <taxon>Metazoa</taxon>
        <taxon>Chordata</taxon>
        <taxon>Craniata</taxon>
        <taxon>Vertebrata</taxon>
        <taxon>Euteleostomi</taxon>
        <taxon>Mammalia</taxon>
        <taxon>Eutheria</taxon>
        <taxon>Laurasiatheria</taxon>
        <taxon>Carnivora</taxon>
        <taxon>Caniformia</taxon>
        <taxon>Musteloidea</taxon>
        <taxon>Mustelidae</taxon>
        <taxon>Mustelinae</taxon>
        <taxon>Mustela</taxon>
    </lineage>
</organism>
<sequence length="40" mass="4916">MKNCRFQEQLLSFFMEDVFGQLQVQVCREIHFVEELHSLR</sequence>
<name>M3Z1D8_MUSPF</name>
<dbReference type="InParanoid" id="M3Z1D8"/>
<dbReference type="GeneTree" id="ENSGT00960000187820"/>
<dbReference type="eggNOG" id="ENOG502S3YD">
    <property type="taxonomic scope" value="Eukaryota"/>
</dbReference>
<dbReference type="Ensembl" id="ENSMPUT00000017657.1">
    <property type="protein sequence ID" value="ENSMPUP00000017400.1"/>
    <property type="gene ID" value="ENSMPUG00000017511.1"/>
</dbReference>
<dbReference type="EMBL" id="AEYP01031564">
    <property type="status" value="NOT_ANNOTATED_CDS"/>
    <property type="molecule type" value="Genomic_DNA"/>
</dbReference>
<dbReference type="STRING" id="9669.ENSMPUP00000017400"/>